<dbReference type="NCBIfam" id="NF006549">
    <property type="entry name" value="PRK09045.1"/>
    <property type="match status" value="1"/>
</dbReference>
<dbReference type="PANTHER" id="PTHR43794">
    <property type="entry name" value="AMINOHYDROLASE SSNA-RELATED"/>
    <property type="match status" value="1"/>
</dbReference>
<comment type="cofactor">
    <cofactor evidence="5">
        <name>Zn(2+)</name>
        <dbReference type="ChEBI" id="CHEBI:29105"/>
    </cofactor>
    <text evidence="5">Binds 1 zinc ion per subunit.</text>
</comment>
<dbReference type="Gene3D" id="2.30.40.10">
    <property type="entry name" value="Urease, subunit C, domain 1"/>
    <property type="match status" value="1"/>
</dbReference>
<comment type="catalytic activity">
    <reaction evidence="5">
        <text>S-methyl-5'-thioadenosine + H2O + H(+) = S-methyl-5'-thioinosine + NH4(+)</text>
        <dbReference type="Rhea" id="RHEA:25025"/>
        <dbReference type="ChEBI" id="CHEBI:15377"/>
        <dbReference type="ChEBI" id="CHEBI:15378"/>
        <dbReference type="ChEBI" id="CHEBI:17509"/>
        <dbReference type="ChEBI" id="CHEBI:28938"/>
        <dbReference type="ChEBI" id="CHEBI:48595"/>
        <dbReference type="EC" id="3.5.4.31"/>
    </reaction>
</comment>
<reference evidence="8" key="1">
    <citation type="submission" date="2020-01" db="EMBL/GenBank/DDBJ databases">
        <title>Caldichromatium gen. nov., sp. nov., a thermophilic purple sulfur bacterium member of the family Chromatiaceae isolated from Nakabusa hot spring, Japan.</title>
        <authorList>
            <person name="Saini M.K."/>
            <person name="Hanada S."/>
            <person name="Tank M."/>
        </authorList>
    </citation>
    <scope>NUCLEOTIDE SEQUENCE [LARGE SCALE GENOMIC DNA]</scope>
    <source>
        <strain evidence="8">No.7</strain>
    </source>
</reference>
<organism evidence="7 8">
    <name type="scientific">Caldichromatium japonicum</name>
    <dbReference type="NCBI Taxonomy" id="2699430"/>
    <lineage>
        <taxon>Bacteria</taxon>
        <taxon>Pseudomonadati</taxon>
        <taxon>Pseudomonadota</taxon>
        <taxon>Gammaproteobacteria</taxon>
        <taxon>Chromatiales</taxon>
        <taxon>Chromatiaceae</taxon>
        <taxon>Caldichromatium</taxon>
    </lineage>
</organism>
<dbReference type="AlphaFoldDB" id="A0A6G7VDB7"/>
<comment type="caution">
    <text evidence="5">Lacks conserved residue(s) required for the propagation of feature annotation.</text>
</comment>
<evidence type="ECO:0000256" key="1">
    <source>
        <dbReference type="ARBA" id="ARBA00006745"/>
    </source>
</evidence>
<feature type="domain" description="Amidohydrolase-related" evidence="6">
    <location>
        <begin position="59"/>
        <end position="408"/>
    </location>
</feature>
<keyword evidence="3 5" id="KW-0378">Hydrolase</keyword>
<dbReference type="KEGG" id="cjap:GWK36_08175"/>
<evidence type="ECO:0000256" key="2">
    <source>
        <dbReference type="ARBA" id="ARBA00022723"/>
    </source>
</evidence>
<feature type="binding site" evidence="5">
    <location>
        <position position="190"/>
    </location>
    <ligand>
        <name>substrate</name>
    </ligand>
</feature>
<comment type="similarity">
    <text evidence="5">Belongs to the metallo-dependent hydrolases superfamily. MTA/SAH deaminase family.</text>
</comment>
<dbReference type="Gene3D" id="3.20.20.140">
    <property type="entry name" value="Metal-dependent hydrolases"/>
    <property type="match status" value="1"/>
</dbReference>
<comment type="similarity">
    <text evidence="1">Belongs to the metallo-dependent hydrolases superfamily. ATZ/TRZ family.</text>
</comment>
<dbReference type="SUPFAM" id="SSF51556">
    <property type="entry name" value="Metallo-dependent hydrolases"/>
    <property type="match status" value="1"/>
</dbReference>
<dbReference type="CDD" id="cd01298">
    <property type="entry name" value="ATZ_TRZ_like"/>
    <property type="match status" value="1"/>
</dbReference>
<dbReference type="SUPFAM" id="SSF51338">
    <property type="entry name" value="Composite domain of metallo-dependent hydrolases"/>
    <property type="match status" value="1"/>
</dbReference>
<feature type="binding site" evidence="5">
    <location>
        <position position="220"/>
    </location>
    <ligand>
        <name>substrate</name>
    </ligand>
</feature>
<dbReference type="Pfam" id="PF01979">
    <property type="entry name" value="Amidohydro_1"/>
    <property type="match status" value="1"/>
</dbReference>
<dbReference type="Proteomes" id="UP000502699">
    <property type="component" value="Chromosome"/>
</dbReference>
<dbReference type="HAMAP" id="MF_01281">
    <property type="entry name" value="MTA_SAH_deamin"/>
    <property type="match status" value="1"/>
</dbReference>
<evidence type="ECO:0000256" key="5">
    <source>
        <dbReference type="HAMAP-Rule" id="MF_01281"/>
    </source>
</evidence>
<accession>A0A6G7VDB7</accession>
<keyword evidence="4 5" id="KW-0862">Zinc</keyword>
<gene>
    <name evidence="5" type="primary">mtaD</name>
    <name evidence="7" type="ORF">GWK36_08175</name>
</gene>
<dbReference type="GO" id="GO:0090614">
    <property type="term" value="F:5'-methylthioadenosine deaminase activity"/>
    <property type="evidence" value="ECO:0007669"/>
    <property type="project" value="UniProtKB-UniRule"/>
</dbReference>
<dbReference type="EC" id="3.5.4.28" evidence="5"/>
<feature type="binding site" evidence="5">
    <location>
        <position position="97"/>
    </location>
    <ligand>
        <name>substrate</name>
    </ligand>
</feature>
<evidence type="ECO:0000313" key="8">
    <source>
        <dbReference type="Proteomes" id="UP000502699"/>
    </source>
</evidence>
<feature type="binding site" evidence="5">
    <location>
        <position position="70"/>
    </location>
    <ligand>
        <name>Zn(2+)</name>
        <dbReference type="ChEBI" id="CHEBI:29105"/>
    </ligand>
</feature>
<dbReference type="InterPro" id="IPR011059">
    <property type="entry name" value="Metal-dep_hydrolase_composite"/>
</dbReference>
<comment type="function">
    <text evidence="5">Catalyzes the deamination of 5-methylthioadenosine and S-adenosyl-L-homocysteine into 5-methylthioinosine and S-inosyl-L-homocysteine, respectively. Is also able to deaminate adenosine.</text>
</comment>
<feature type="binding site" evidence="5">
    <location>
        <position position="305"/>
    </location>
    <ligand>
        <name>Zn(2+)</name>
        <dbReference type="ChEBI" id="CHEBI:29105"/>
    </ligand>
</feature>
<dbReference type="EMBL" id="CP048029">
    <property type="protein sequence ID" value="QIK37964.1"/>
    <property type="molecule type" value="Genomic_DNA"/>
</dbReference>
<dbReference type="GO" id="GO:0050270">
    <property type="term" value="F:S-adenosylhomocysteine deaminase activity"/>
    <property type="evidence" value="ECO:0007669"/>
    <property type="project" value="UniProtKB-UniRule"/>
</dbReference>
<evidence type="ECO:0000256" key="4">
    <source>
        <dbReference type="ARBA" id="ARBA00022833"/>
    </source>
</evidence>
<protein>
    <recommendedName>
        <fullName evidence="5">5-methylthioadenosine/S-adenosylhomocysteine deaminase</fullName>
        <shortName evidence="5">MTA/SAH deaminase</shortName>
        <ecNumber evidence="5">3.5.4.28</ecNumber>
        <ecNumber evidence="5">3.5.4.31</ecNumber>
    </recommendedName>
</protein>
<dbReference type="GO" id="GO:0046872">
    <property type="term" value="F:metal ion binding"/>
    <property type="evidence" value="ECO:0007669"/>
    <property type="project" value="UniProtKB-KW"/>
</dbReference>
<evidence type="ECO:0000256" key="3">
    <source>
        <dbReference type="ARBA" id="ARBA00022801"/>
    </source>
</evidence>
<dbReference type="InterPro" id="IPR023512">
    <property type="entry name" value="Deaminase_MtaD/DadD"/>
</dbReference>
<dbReference type="RefSeq" id="WP_166270727.1">
    <property type="nucleotide sequence ID" value="NZ_CP048029.1"/>
</dbReference>
<dbReference type="PANTHER" id="PTHR43794:SF11">
    <property type="entry name" value="AMIDOHYDROLASE-RELATED DOMAIN-CONTAINING PROTEIN"/>
    <property type="match status" value="1"/>
</dbReference>
<dbReference type="InterPro" id="IPR050287">
    <property type="entry name" value="MTA/SAH_deaminase"/>
</dbReference>
<proteinExistence type="inferred from homology"/>
<dbReference type="InterPro" id="IPR032466">
    <property type="entry name" value="Metal_Hydrolase"/>
</dbReference>
<evidence type="ECO:0000259" key="6">
    <source>
        <dbReference type="Pfam" id="PF01979"/>
    </source>
</evidence>
<evidence type="ECO:0000313" key="7">
    <source>
        <dbReference type="EMBL" id="QIK37964.1"/>
    </source>
</evidence>
<name>A0A6G7VDB7_9GAMM</name>
<comment type="catalytic activity">
    <reaction evidence="5">
        <text>S-adenosyl-L-homocysteine + H2O + H(+) = S-inosyl-L-homocysteine + NH4(+)</text>
        <dbReference type="Rhea" id="RHEA:20716"/>
        <dbReference type="ChEBI" id="CHEBI:15377"/>
        <dbReference type="ChEBI" id="CHEBI:15378"/>
        <dbReference type="ChEBI" id="CHEBI:28938"/>
        <dbReference type="ChEBI" id="CHEBI:57856"/>
        <dbReference type="ChEBI" id="CHEBI:57985"/>
        <dbReference type="EC" id="3.5.4.28"/>
    </reaction>
</comment>
<dbReference type="EC" id="3.5.4.31" evidence="5"/>
<keyword evidence="2 5" id="KW-0479">Metal-binding</keyword>
<dbReference type="FunFam" id="3.20.20.140:FF:000014">
    <property type="entry name" value="5-methylthioadenosine/S-adenosylhomocysteine deaminase"/>
    <property type="match status" value="1"/>
</dbReference>
<keyword evidence="8" id="KW-1185">Reference proteome</keyword>
<feature type="binding site" evidence="5">
    <location>
        <position position="217"/>
    </location>
    <ligand>
        <name>Zn(2+)</name>
        <dbReference type="ChEBI" id="CHEBI:29105"/>
    </ligand>
</feature>
<feature type="binding site" evidence="5">
    <location>
        <position position="305"/>
    </location>
    <ligand>
        <name>substrate</name>
    </ligand>
</feature>
<sequence length="439" mass="47912">MHADLLIHAEWILTVDPEDCELIDHAVAIADGHIQAILPYDEARRTIAATEVIELPGHVLIPGLINAHTHAAMTLLRGLADDLPLMTWLHDHIWPTEQRWVDPTFVAAGTRLAILEMLRGGVTCYNDMYFYPEVAAQVSAEAGMRAVIGMIVVDFPTRYAAAADDYIAKGLALHDFYRDHPLIRLAWAPHAPYSVADDPLSQIARLAQDLKVPVHLHLHETQDEVQTALRERSERPFARIERLGLMGPQLTAVHMTQLEDFEIAHLAETGASVIHCPESNLKLASGFCPVAKLLEAGVNVALGTDGAASNNDLNLLGEMRTAALLGKGVAGSAAAVSAREVLRMATINGARALGLEREIGSLEVGKSADLVAVDLRDPHTQPVYHPLSQLIYAAGRHQVRQVWVRGRQLIRDGHPTSLHLAEILAEAQIWGRRIAAGGR</sequence>
<feature type="binding site" evidence="5">
    <location>
        <position position="68"/>
    </location>
    <ligand>
        <name>Zn(2+)</name>
        <dbReference type="ChEBI" id="CHEBI:29105"/>
    </ligand>
</feature>
<dbReference type="InterPro" id="IPR006680">
    <property type="entry name" value="Amidohydro-rel"/>
</dbReference>